<comment type="caution">
    <text evidence="3">The sequence shown here is derived from an EMBL/GenBank/DDBJ whole genome shotgun (WGS) entry which is preliminary data.</text>
</comment>
<feature type="domain" description="DUF2326" evidence="2">
    <location>
        <begin position="460"/>
        <end position="595"/>
    </location>
</feature>
<feature type="coiled-coil region" evidence="1">
    <location>
        <begin position="257"/>
        <end position="284"/>
    </location>
</feature>
<protein>
    <recommendedName>
        <fullName evidence="2">DUF2326 domain-containing protein</fullName>
    </recommendedName>
</protein>
<feature type="coiled-coil region" evidence="1">
    <location>
        <begin position="331"/>
        <end position="402"/>
    </location>
</feature>
<reference evidence="3" key="1">
    <citation type="journal article" date="2014" name="Int. J. Syst. Evol. Microbiol.">
        <title>Complete genome sequence of Corynebacterium casei LMG S-19264T (=DSM 44701T), isolated from a smear-ripened cheese.</title>
        <authorList>
            <consortium name="US DOE Joint Genome Institute (JGI-PGF)"/>
            <person name="Walter F."/>
            <person name="Albersmeier A."/>
            <person name="Kalinowski J."/>
            <person name="Ruckert C."/>
        </authorList>
    </citation>
    <scope>NUCLEOTIDE SEQUENCE</scope>
    <source>
        <strain evidence="3">CGMCC 4.7312</strain>
    </source>
</reference>
<dbReference type="EMBL" id="BMNB01000003">
    <property type="protein sequence ID" value="GGM26395.1"/>
    <property type="molecule type" value="Genomic_DNA"/>
</dbReference>
<proteinExistence type="predicted"/>
<dbReference type="RefSeq" id="WP_189040944.1">
    <property type="nucleotide sequence ID" value="NZ_BMNB01000003.1"/>
</dbReference>
<sequence>MRLQRLYSNRPEVFAPVTFNEGLSAVLAEIRVPANRLLDTHNLGKSTLAELIDYCLLKGKSNSFFLFKHRSLFAAFTFYLEIELPGGGYLTIGRPVDPGSKIDFKRSESSIEDITALDAPDWDHLALPFDRAKMLLDGMLAIDALRPWGFRKVVGYLIRSQRDYLDVFQLGKFSGKHQDWKPFVAHLIGMESGPVIELYQKREELNAATSDLATLTREWSGEDVDPSVLDGLISVKRRDIDAKTAALSSFNFQEEDTRATSELIDQTESQIAALNEESYRLNQLIQRIAESLDEEQVLFRPKDAEDLFRQAGVFLGDQIKREYEQLIAFNRAITEERREALQEQLAEGQARLVEIRKELETLNLRRAQSLEFLRNSDSLDKYKSLSVELADLQGELGFLEAKRTAAARLTDLRRQQRTLAEEFGHLETAVETQIDEISRNEGSRFARLRRYFTEIIYEVLGQNAIIAIRMNNQGGLDFTAEFIGSAGTATSGDRGTSYKKLLCIAFDLAFLRTYLDVPFPRFVYHDGALEQLEPRKREKLVGVFRKYADLGLQPIVSLLDSDLPLPIGAGPQTLSPEDVVITLHDEGQDGRLFKMPTW</sequence>
<accession>A0A917TKC0</accession>
<gene>
    <name evidence="3" type="ORF">GCM10011608_08880</name>
</gene>
<dbReference type="Pfam" id="PF10088">
    <property type="entry name" value="DUF2326"/>
    <property type="match status" value="1"/>
</dbReference>
<dbReference type="Proteomes" id="UP000608890">
    <property type="component" value="Unassembled WGS sequence"/>
</dbReference>
<dbReference type="InterPro" id="IPR018760">
    <property type="entry name" value="DUF2326"/>
</dbReference>
<keyword evidence="1" id="KW-0175">Coiled coil</keyword>
<evidence type="ECO:0000313" key="3">
    <source>
        <dbReference type="EMBL" id="GGM26395.1"/>
    </source>
</evidence>
<dbReference type="AlphaFoldDB" id="A0A917TKC0"/>
<evidence type="ECO:0000313" key="4">
    <source>
        <dbReference type="Proteomes" id="UP000608890"/>
    </source>
</evidence>
<evidence type="ECO:0000256" key="1">
    <source>
        <dbReference type="SAM" id="Coils"/>
    </source>
</evidence>
<organism evidence="3 4">
    <name type="scientific">Micromonospora sonchi</name>
    <dbReference type="NCBI Taxonomy" id="1763543"/>
    <lineage>
        <taxon>Bacteria</taxon>
        <taxon>Bacillati</taxon>
        <taxon>Actinomycetota</taxon>
        <taxon>Actinomycetes</taxon>
        <taxon>Micromonosporales</taxon>
        <taxon>Micromonosporaceae</taxon>
        <taxon>Micromonospora</taxon>
    </lineage>
</organism>
<name>A0A917TKC0_9ACTN</name>
<evidence type="ECO:0000259" key="2">
    <source>
        <dbReference type="Pfam" id="PF10088"/>
    </source>
</evidence>
<reference evidence="3" key="2">
    <citation type="submission" date="2020-09" db="EMBL/GenBank/DDBJ databases">
        <authorList>
            <person name="Sun Q."/>
            <person name="Zhou Y."/>
        </authorList>
    </citation>
    <scope>NUCLEOTIDE SEQUENCE</scope>
    <source>
        <strain evidence="3">CGMCC 4.7312</strain>
    </source>
</reference>
<keyword evidence="4" id="KW-1185">Reference proteome</keyword>